<gene>
    <name evidence="1" type="ORF">MSAN_01795900</name>
</gene>
<dbReference type="InterPro" id="IPR029058">
    <property type="entry name" value="AB_hydrolase_fold"/>
</dbReference>
<dbReference type="OrthoDB" id="3051724at2759"/>
<keyword evidence="2" id="KW-1185">Reference proteome</keyword>
<comment type="caution">
    <text evidence="1">The sequence shown here is derived from an EMBL/GenBank/DDBJ whole genome shotgun (WGS) entry which is preliminary data.</text>
</comment>
<organism evidence="1 2">
    <name type="scientific">Mycena sanguinolenta</name>
    <dbReference type="NCBI Taxonomy" id="230812"/>
    <lineage>
        <taxon>Eukaryota</taxon>
        <taxon>Fungi</taxon>
        <taxon>Dikarya</taxon>
        <taxon>Basidiomycota</taxon>
        <taxon>Agaricomycotina</taxon>
        <taxon>Agaricomycetes</taxon>
        <taxon>Agaricomycetidae</taxon>
        <taxon>Agaricales</taxon>
        <taxon>Marasmiineae</taxon>
        <taxon>Mycenaceae</taxon>
        <taxon>Mycena</taxon>
    </lineage>
</organism>
<dbReference type="AlphaFoldDB" id="A0A8H7CU86"/>
<accession>A0A8H7CU86</accession>
<dbReference type="EMBL" id="JACAZH010000017">
    <property type="protein sequence ID" value="KAF7348417.1"/>
    <property type="molecule type" value="Genomic_DNA"/>
</dbReference>
<dbReference type="SUPFAM" id="SSF53474">
    <property type="entry name" value="alpha/beta-Hydrolases"/>
    <property type="match status" value="1"/>
</dbReference>
<evidence type="ECO:0000313" key="2">
    <source>
        <dbReference type="Proteomes" id="UP000623467"/>
    </source>
</evidence>
<dbReference type="Proteomes" id="UP000623467">
    <property type="component" value="Unassembled WGS sequence"/>
</dbReference>
<protein>
    <submittedName>
        <fullName evidence="1">Uncharacterized protein</fullName>
    </submittedName>
</protein>
<evidence type="ECO:0000313" key="1">
    <source>
        <dbReference type="EMBL" id="KAF7348417.1"/>
    </source>
</evidence>
<name>A0A8H7CU86_9AGAR</name>
<proteinExistence type="predicted"/>
<sequence>MYTTSSLSEKSSSVASLYESVGSSIDQLNAIVAEYLYCHFVSVNILKAYSIRTAMLLVCPTYLLLDACSGKSFKGEYAIPPASHGDDMITYFPTFRDFGIVEGFNNTNFINIFTQGFLSFVANLDPNVKLRSSIAPVRRK</sequence>
<reference evidence="1" key="1">
    <citation type="submission" date="2020-05" db="EMBL/GenBank/DDBJ databases">
        <title>Mycena genomes resolve the evolution of fungal bioluminescence.</title>
        <authorList>
            <person name="Tsai I.J."/>
        </authorList>
    </citation>
    <scope>NUCLEOTIDE SEQUENCE</scope>
    <source>
        <strain evidence="1">160909Yilan</strain>
    </source>
</reference>